<dbReference type="InterPro" id="IPR053726">
    <property type="entry name" value="Bacterial_Lectin_Domain_sf"/>
</dbReference>
<dbReference type="InterPro" id="IPR040964">
    <property type="entry name" value="SBD"/>
</dbReference>
<evidence type="ECO:0000256" key="1">
    <source>
        <dbReference type="ARBA" id="ARBA00008512"/>
    </source>
</evidence>
<feature type="domain" description="OAA-family lectin sugar binding" evidence="4">
    <location>
        <begin position="5"/>
        <end position="67"/>
    </location>
</feature>
<comment type="caution">
    <text evidence="5">The sequence shown here is derived from an EMBL/GenBank/DDBJ whole genome shotgun (WGS) entry which is preliminary data.</text>
</comment>
<organism evidence="5">
    <name type="scientific">Tolypothrix bouteillei VB521301</name>
    <dbReference type="NCBI Taxonomy" id="1479485"/>
    <lineage>
        <taxon>Bacteria</taxon>
        <taxon>Bacillati</taxon>
        <taxon>Cyanobacteriota</taxon>
        <taxon>Cyanophyceae</taxon>
        <taxon>Nostocales</taxon>
        <taxon>Tolypothrichaceae</taxon>
        <taxon>Tolypothrix</taxon>
    </lineage>
</organism>
<evidence type="ECO:0000256" key="3">
    <source>
        <dbReference type="ARBA" id="ARBA00022737"/>
    </source>
</evidence>
<proteinExistence type="inferred from homology"/>
<dbReference type="EMBL" id="JHEG02000059">
    <property type="protein sequence ID" value="KIE08011.1"/>
    <property type="molecule type" value="Genomic_DNA"/>
</dbReference>
<evidence type="ECO:0000259" key="4">
    <source>
        <dbReference type="Pfam" id="PF17882"/>
    </source>
</evidence>
<accession>A0A0C1N6D5</accession>
<dbReference type="AlphaFoldDB" id="A0A0C1N6D5"/>
<feature type="domain" description="OAA-family lectin sugar binding" evidence="4">
    <location>
        <begin position="73"/>
        <end position="136"/>
    </location>
</feature>
<name>A0A0C1N6D5_9CYAN</name>
<evidence type="ECO:0000313" key="5">
    <source>
        <dbReference type="EMBL" id="KIE08011.1"/>
    </source>
</evidence>
<protein>
    <submittedName>
        <fullName evidence="5">Lectin OAA</fullName>
    </submittedName>
</protein>
<dbReference type="GO" id="GO:0030246">
    <property type="term" value="F:carbohydrate binding"/>
    <property type="evidence" value="ECO:0007669"/>
    <property type="project" value="UniProtKB-KW"/>
</dbReference>
<dbReference type="Pfam" id="PF17882">
    <property type="entry name" value="SBD"/>
    <property type="match status" value="2"/>
</dbReference>
<sequence length="139" mass="14994">MSNGNRYQVTHQWGGSFAPWQDGGTWVIGSRTDQHVVAIDIKSNDGGQTLNGTITYSGEGPIGFWATQFGSNNDYKVETQWGGDAAPWNDGGTWVIGSRTDQHVVAIDVQSNDGGQTLNGTITYSGEGPISFKGQRERI</sequence>
<comment type="similarity">
    <text evidence="1">Belongs to the bacterial lectin family.</text>
</comment>
<keyword evidence="2" id="KW-0430">Lectin</keyword>
<reference evidence="5" key="1">
    <citation type="journal article" date="2015" name="Genome Announc.">
        <title>Draft Genome Sequence of Tolypothrix boutellei Strain VB521301.</title>
        <authorList>
            <person name="Chandrababunaidu M.M."/>
            <person name="Singh D."/>
            <person name="Sen D."/>
            <person name="Bhan S."/>
            <person name="Das S."/>
            <person name="Gupta A."/>
            <person name="Adhikary S.P."/>
            <person name="Tripathy S."/>
        </authorList>
    </citation>
    <scope>NUCLEOTIDE SEQUENCE</scope>
    <source>
        <strain evidence="5">VB521301</strain>
    </source>
</reference>
<gene>
    <name evidence="5" type="ORF">DA73_0234670</name>
</gene>
<keyword evidence="3" id="KW-0677">Repeat</keyword>
<evidence type="ECO:0000256" key="2">
    <source>
        <dbReference type="ARBA" id="ARBA00022734"/>
    </source>
</evidence>
<dbReference type="Gene3D" id="2.40.128.450">
    <property type="match status" value="1"/>
</dbReference>